<sequence>MTQNRVQAYYRKQHADEPAVVQTPEDVDALIDDLVTGSKFENLAILHSSEREILPSGYPDHEFMVGVDERRQVGVLSFMDERNFVSVGSSESAAEVTYFVVRNPTEFPATAEIPLGLARQAVKEFLSSGGRRPECIAWQEPEIW</sequence>
<dbReference type="EMBL" id="CP108313">
    <property type="protein sequence ID" value="WTW68555.1"/>
    <property type="molecule type" value="Genomic_DNA"/>
</dbReference>
<gene>
    <name evidence="1" type="ORF">OG398_09950</name>
</gene>
<organism evidence="1">
    <name type="scientific">Streptomyces sp. NBC_00008</name>
    <dbReference type="NCBI Taxonomy" id="2903610"/>
    <lineage>
        <taxon>Bacteria</taxon>
        <taxon>Bacillati</taxon>
        <taxon>Actinomycetota</taxon>
        <taxon>Actinomycetes</taxon>
        <taxon>Kitasatosporales</taxon>
        <taxon>Streptomycetaceae</taxon>
        <taxon>Streptomyces</taxon>
    </lineage>
</organism>
<accession>A0AAU2VM37</accession>
<dbReference type="InterPro" id="IPR025680">
    <property type="entry name" value="DddI"/>
</dbReference>
<proteinExistence type="predicted"/>
<protein>
    <submittedName>
        <fullName evidence="1">Imm1 family immunity protein</fullName>
    </submittedName>
</protein>
<dbReference type="Pfam" id="PF14430">
    <property type="entry name" value="Imm1"/>
    <property type="match status" value="1"/>
</dbReference>
<dbReference type="AlphaFoldDB" id="A0AAU2VM37"/>
<name>A0AAU2VM37_9ACTN</name>
<evidence type="ECO:0000313" key="1">
    <source>
        <dbReference type="EMBL" id="WTW68555.1"/>
    </source>
</evidence>
<reference evidence="1" key="1">
    <citation type="submission" date="2022-10" db="EMBL/GenBank/DDBJ databases">
        <title>The complete genomes of actinobacterial strains from the NBC collection.</title>
        <authorList>
            <person name="Joergensen T.S."/>
            <person name="Alvarez Arevalo M."/>
            <person name="Sterndorff E.B."/>
            <person name="Faurdal D."/>
            <person name="Vuksanovic O."/>
            <person name="Mourched A.-S."/>
            <person name="Charusanti P."/>
            <person name="Shaw S."/>
            <person name="Blin K."/>
            <person name="Weber T."/>
        </authorList>
    </citation>
    <scope>NUCLEOTIDE SEQUENCE</scope>
    <source>
        <strain evidence="1">NBC_00008</strain>
    </source>
</reference>